<dbReference type="GO" id="GO:0005524">
    <property type="term" value="F:ATP binding"/>
    <property type="evidence" value="ECO:0007669"/>
    <property type="project" value="UniProtKB-KW"/>
</dbReference>
<evidence type="ECO:0000256" key="4">
    <source>
        <dbReference type="ARBA" id="ARBA00022840"/>
    </source>
</evidence>
<dbReference type="EMBL" id="JBEQCT010000014">
    <property type="protein sequence ID" value="MFM2486968.1"/>
    <property type="molecule type" value="Genomic_DNA"/>
</dbReference>
<dbReference type="Gene3D" id="1.20.1560.10">
    <property type="entry name" value="ABC transporter type 1, transmembrane domain"/>
    <property type="match status" value="1"/>
</dbReference>
<comment type="subcellular location">
    <subcellularLocation>
        <location evidence="1">Cell membrane</location>
        <topology evidence="1">Multi-pass membrane protein</topology>
    </subcellularLocation>
</comment>
<evidence type="ECO:0000256" key="2">
    <source>
        <dbReference type="ARBA" id="ARBA00022692"/>
    </source>
</evidence>
<dbReference type="PANTHER" id="PTHR43394">
    <property type="entry name" value="ATP-DEPENDENT PERMEASE MDL1, MITOCHONDRIAL"/>
    <property type="match status" value="1"/>
</dbReference>
<organism evidence="10 11">
    <name type="scientific">Celerinatantimonas yamalensis</name>
    <dbReference type="NCBI Taxonomy" id="559956"/>
    <lineage>
        <taxon>Bacteria</taxon>
        <taxon>Pseudomonadati</taxon>
        <taxon>Pseudomonadota</taxon>
        <taxon>Gammaproteobacteria</taxon>
        <taxon>Celerinatantimonadaceae</taxon>
        <taxon>Celerinatantimonas</taxon>
    </lineage>
</organism>
<feature type="transmembrane region" description="Helical" evidence="7">
    <location>
        <begin position="79"/>
        <end position="103"/>
    </location>
</feature>
<dbReference type="SUPFAM" id="SSF52540">
    <property type="entry name" value="P-loop containing nucleoside triphosphate hydrolases"/>
    <property type="match status" value="1"/>
</dbReference>
<keyword evidence="11" id="KW-1185">Reference proteome</keyword>
<dbReference type="PROSITE" id="PS50929">
    <property type="entry name" value="ABC_TM1F"/>
    <property type="match status" value="1"/>
</dbReference>
<dbReference type="InterPro" id="IPR039421">
    <property type="entry name" value="Type_1_exporter"/>
</dbReference>
<evidence type="ECO:0000259" key="8">
    <source>
        <dbReference type="PROSITE" id="PS50893"/>
    </source>
</evidence>
<dbReference type="CDD" id="cd07346">
    <property type="entry name" value="ABC_6TM_exporters"/>
    <property type="match status" value="1"/>
</dbReference>
<dbReference type="InterPro" id="IPR003593">
    <property type="entry name" value="AAA+_ATPase"/>
</dbReference>
<dbReference type="PANTHER" id="PTHR43394:SF1">
    <property type="entry name" value="ATP-BINDING CASSETTE SUB-FAMILY B MEMBER 10, MITOCHONDRIAL"/>
    <property type="match status" value="1"/>
</dbReference>
<dbReference type="SUPFAM" id="SSF90123">
    <property type="entry name" value="ABC transporter transmembrane region"/>
    <property type="match status" value="1"/>
</dbReference>
<evidence type="ECO:0000313" key="10">
    <source>
        <dbReference type="EMBL" id="MFM2486968.1"/>
    </source>
</evidence>
<dbReference type="InterPro" id="IPR011527">
    <property type="entry name" value="ABC1_TM_dom"/>
</dbReference>
<evidence type="ECO:0000256" key="7">
    <source>
        <dbReference type="SAM" id="Phobius"/>
    </source>
</evidence>
<protein>
    <submittedName>
        <fullName evidence="10">ABC transporter ATP-binding protein</fullName>
    </submittedName>
</protein>
<accession>A0ABW9GDA0</accession>
<feature type="transmembrane region" description="Helical" evidence="7">
    <location>
        <begin position="181"/>
        <end position="199"/>
    </location>
</feature>
<dbReference type="InterPro" id="IPR003439">
    <property type="entry name" value="ABC_transporter-like_ATP-bd"/>
</dbReference>
<dbReference type="SMART" id="SM00382">
    <property type="entry name" value="AAA"/>
    <property type="match status" value="1"/>
</dbReference>
<dbReference type="Proteomes" id="UP001629953">
    <property type="component" value="Unassembled WGS sequence"/>
</dbReference>
<keyword evidence="2 7" id="KW-0812">Transmembrane</keyword>
<feature type="transmembrane region" description="Helical" evidence="7">
    <location>
        <begin position="44"/>
        <end position="67"/>
    </location>
</feature>
<dbReference type="Pfam" id="PF00005">
    <property type="entry name" value="ABC_tran"/>
    <property type="match status" value="1"/>
</dbReference>
<evidence type="ECO:0000256" key="1">
    <source>
        <dbReference type="ARBA" id="ARBA00004651"/>
    </source>
</evidence>
<gene>
    <name evidence="10" type="ORF">ABUE30_18230</name>
</gene>
<proteinExistence type="predicted"/>
<evidence type="ECO:0000256" key="6">
    <source>
        <dbReference type="ARBA" id="ARBA00023136"/>
    </source>
</evidence>
<dbReference type="InterPro" id="IPR027417">
    <property type="entry name" value="P-loop_NTPase"/>
</dbReference>
<evidence type="ECO:0000259" key="9">
    <source>
        <dbReference type="PROSITE" id="PS50929"/>
    </source>
</evidence>
<keyword evidence="5 7" id="KW-1133">Transmembrane helix</keyword>
<comment type="caution">
    <text evidence="10">The sequence shown here is derived from an EMBL/GenBank/DDBJ whole genome shotgun (WGS) entry which is preliminary data.</text>
</comment>
<keyword evidence="4 10" id="KW-0067">ATP-binding</keyword>
<feature type="transmembrane region" description="Helical" evidence="7">
    <location>
        <begin position="153"/>
        <end position="175"/>
    </location>
</feature>
<keyword evidence="3" id="KW-0547">Nucleotide-binding</keyword>
<feature type="transmembrane region" description="Helical" evidence="7">
    <location>
        <begin position="260"/>
        <end position="284"/>
    </location>
</feature>
<dbReference type="Pfam" id="PF00664">
    <property type="entry name" value="ABC_membrane"/>
    <property type="match status" value="1"/>
</dbReference>
<feature type="domain" description="ABC transmembrane type-1" evidence="9">
    <location>
        <begin position="44"/>
        <end position="324"/>
    </location>
</feature>
<evidence type="ECO:0000256" key="3">
    <source>
        <dbReference type="ARBA" id="ARBA00022741"/>
    </source>
</evidence>
<dbReference type="RefSeq" id="WP_408625268.1">
    <property type="nucleotide sequence ID" value="NZ_JBEQCT010000014.1"/>
</dbReference>
<evidence type="ECO:0000256" key="5">
    <source>
        <dbReference type="ARBA" id="ARBA00022989"/>
    </source>
</evidence>
<name>A0ABW9GDA0_9GAMM</name>
<reference evidence="10 11" key="1">
    <citation type="journal article" date="2013" name="Int. J. Syst. Evol. Microbiol.">
        <title>Celerinatantimonas yamalensis sp. nov., a cold-adapted diazotrophic bacterium from a cold permafrost brine.</title>
        <authorList>
            <person name="Shcherbakova V."/>
            <person name="Chuvilskaya N."/>
            <person name="Rivkina E."/>
            <person name="Demidov N."/>
            <person name="Uchaeva V."/>
            <person name="Suetin S."/>
            <person name="Suzina N."/>
            <person name="Gilichinsky D."/>
        </authorList>
    </citation>
    <scope>NUCLEOTIDE SEQUENCE [LARGE SCALE GENOMIC DNA]</scope>
    <source>
        <strain evidence="10 11">C7</strain>
    </source>
</reference>
<evidence type="ECO:0000313" key="11">
    <source>
        <dbReference type="Proteomes" id="UP001629953"/>
    </source>
</evidence>
<dbReference type="InterPro" id="IPR036640">
    <property type="entry name" value="ABC1_TM_sf"/>
</dbReference>
<dbReference type="PROSITE" id="PS50893">
    <property type="entry name" value="ABC_TRANSPORTER_2"/>
    <property type="match status" value="1"/>
</dbReference>
<feature type="transmembrane region" description="Helical" evidence="7">
    <location>
        <begin position="6"/>
        <end position="23"/>
    </location>
</feature>
<sequence length="589" mass="66656">MSLLFLPHYVAEIIGIGMYYKKFLSNPVMRFFLTLKPYYRGLSLLLAINIILVFMYIPGPLLISYLFDHVLLKKNSDELSLIMTSLLCCYLSIPILSSLSLYINNSLQHRISFDIRLDYIDGILNKDISFLKKHKVPDLLSRLRDASSARKQVISIINMLFSSCCFLLSIPIVMITISLKLTIISLMTIPVLFIVNIFISEHAKIRAKYSALTQSGMSSASYESLYLFKTIKKLGIKSNVLRRLKILSLRFRKEDMNLRVLNSIEIISSGVIFSASLIICVFWGTKMTLSGKLSIGDFSAFIMLLSYLRNPLSDIFKVSIKLKEVEAYAKRYLDIVDDTSSEKILDIEPSSNKKNITEVTKVSLNDISLTFGRQHKIFEHVNASFLKGKTYLISGPSGIGKSSLAEILASENNFFKGNLLINNEYSHAFSLKSRYRYLVLVPQDSHIFSASFKDNITGFRNKFSYEDIQRVLDLVCLTQVSKNLENGLDTPIGDGGRVLSYGETKRLILARFLLGIESGGVLIIDEGLSNLDEKMCIDIFNNIRSVINPNIMIVISHEKTLSSCVDQVMRVDNFNLMLDDLSNRVYETS</sequence>
<dbReference type="Gene3D" id="3.40.50.300">
    <property type="entry name" value="P-loop containing nucleotide triphosphate hydrolases"/>
    <property type="match status" value="1"/>
</dbReference>
<keyword evidence="6 7" id="KW-0472">Membrane</keyword>
<feature type="domain" description="ABC transporter" evidence="8">
    <location>
        <begin position="362"/>
        <end position="589"/>
    </location>
</feature>